<gene>
    <name evidence="7" type="ORF">OB919_14095</name>
</gene>
<dbReference type="GO" id="GO:0005324">
    <property type="term" value="F:long-chain fatty acid transmembrane transporter activity"/>
    <property type="evidence" value="ECO:0007669"/>
    <property type="project" value="TreeGrafter"/>
</dbReference>
<dbReference type="Gene3D" id="3.30.300.30">
    <property type="match status" value="1"/>
</dbReference>
<dbReference type="InterPro" id="IPR045851">
    <property type="entry name" value="AMP-bd_C_sf"/>
</dbReference>
<dbReference type="Proteomes" id="UP001321047">
    <property type="component" value="Unassembled WGS sequence"/>
</dbReference>
<name>A0AAP2Z9X6_9EURY</name>
<dbReference type="InterPro" id="IPR042099">
    <property type="entry name" value="ANL_N_sf"/>
</dbReference>
<sequence length="562" mass="63561">MSTYSMQTYEDFASYELQYPDQADWLLPTVLEDQAEARGDETFLQWETTDETVSFAETNRIVNRLAHGLIEQGVEKGDHVLLMMPNSLEYLFLWFACAKIGAVEVPVNTSYKRGTLTHVANLTEADYGVFHDSFVSRILEVEGDLTHLESFAILEDDGDEYDEDVAAADDTFDAGRYEDLLSDDESNPDVDLAYHDTASIIMTSGTTGPSKAIQKTYSHQYFFAEQCVNLVQLTEEDVYMTGNPLFHSNAQVLVVFPALIAGAKLCLFERFTASGWVDRLNETGATVCNFLGSMMDFVYQQPERDIDDQNDLRCLFAAPTAYGIKDEFEDRYGIEYTTEVIGTTETCMPVLTPYGSDRPEGAAGLLLDEYFDVELVDPETDQPVDPGTMGEYTIRPKIPWIMTPGYYGMPEKTAEATRNCWFHTGDGLRRDEDGWYYFVDRMGDTLRRRGENISTYDVEQPILEHPAVEECAVVGVKASEAGGEDEVKAWIVFSEDESATPEALTKWANEHMPYFMVPRFFEFVDELPKTENEKIQKAKLREWGNSDSTWDREEAGVTVSKD</sequence>
<dbReference type="Pfam" id="PF00501">
    <property type="entry name" value="AMP-binding"/>
    <property type="match status" value="1"/>
</dbReference>
<comment type="caution">
    <text evidence="7">The sequence shown here is derived from an EMBL/GenBank/DDBJ whole genome shotgun (WGS) entry which is preliminary data.</text>
</comment>
<keyword evidence="4" id="KW-0067">ATP-binding</keyword>
<evidence type="ECO:0000256" key="2">
    <source>
        <dbReference type="ARBA" id="ARBA00022598"/>
    </source>
</evidence>
<evidence type="ECO:0000256" key="3">
    <source>
        <dbReference type="ARBA" id="ARBA00022741"/>
    </source>
</evidence>
<dbReference type="AlphaFoldDB" id="A0AAP2Z9X6"/>
<evidence type="ECO:0000259" key="6">
    <source>
        <dbReference type="Pfam" id="PF13193"/>
    </source>
</evidence>
<feature type="domain" description="AMP-binding enzyme C-terminal" evidence="6">
    <location>
        <begin position="458"/>
        <end position="534"/>
    </location>
</feature>
<evidence type="ECO:0000259" key="5">
    <source>
        <dbReference type="Pfam" id="PF00501"/>
    </source>
</evidence>
<accession>A0AAP2Z9X6</accession>
<dbReference type="InterPro" id="IPR025110">
    <property type="entry name" value="AMP-bd_C"/>
</dbReference>
<reference evidence="7 8" key="1">
    <citation type="submission" date="2022-09" db="EMBL/GenBank/DDBJ databases">
        <title>Enrichment on poylsaccharides allowed isolation of novel metabolic and taxonomic groups of Haloarchaea.</title>
        <authorList>
            <person name="Sorokin D.Y."/>
            <person name="Elcheninov A.G."/>
            <person name="Khizhniak T.V."/>
            <person name="Kolganova T.V."/>
            <person name="Kublanov I.V."/>
        </authorList>
    </citation>
    <scope>NUCLEOTIDE SEQUENCE [LARGE SCALE GENOMIC DNA]</scope>
    <source>
        <strain evidence="7 8">AArc-curdl1</strain>
    </source>
</reference>
<dbReference type="PANTHER" id="PTHR43107:SF15">
    <property type="entry name" value="FATTY ACID TRANSPORT PROTEIN 3, ISOFORM A"/>
    <property type="match status" value="1"/>
</dbReference>
<keyword evidence="2" id="KW-0436">Ligase</keyword>
<evidence type="ECO:0000313" key="7">
    <source>
        <dbReference type="EMBL" id="MCU4753093.1"/>
    </source>
</evidence>
<dbReference type="Pfam" id="PF13193">
    <property type="entry name" value="AMP-binding_C"/>
    <property type="match status" value="1"/>
</dbReference>
<dbReference type="PROSITE" id="PS00455">
    <property type="entry name" value="AMP_BINDING"/>
    <property type="match status" value="1"/>
</dbReference>
<dbReference type="PANTHER" id="PTHR43107">
    <property type="entry name" value="LONG-CHAIN FATTY ACID TRANSPORT PROTEIN"/>
    <property type="match status" value="1"/>
</dbReference>
<dbReference type="GO" id="GO:0004467">
    <property type="term" value="F:long-chain fatty acid-CoA ligase activity"/>
    <property type="evidence" value="ECO:0007669"/>
    <property type="project" value="TreeGrafter"/>
</dbReference>
<dbReference type="GO" id="GO:0005886">
    <property type="term" value="C:plasma membrane"/>
    <property type="evidence" value="ECO:0007669"/>
    <property type="project" value="TreeGrafter"/>
</dbReference>
<dbReference type="InterPro" id="IPR000873">
    <property type="entry name" value="AMP-dep_synth/lig_dom"/>
</dbReference>
<dbReference type="EMBL" id="JAOPJZ010000013">
    <property type="protein sequence ID" value="MCU4753093.1"/>
    <property type="molecule type" value="Genomic_DNA"/>
</dbReference>
<protein>
    <submittedName>
        <fullName evidence="7">AMP-binding protein</fullName>
    </submittedName>
</protein>
<dbReference type="RefSeq" id="WP_342809418.1">
    <property type="nucleotide sequence ID" value="NZ_JAOPJZ010000013.1"/>
</dbReference>
<keyword evidence="8" id="KW-1185">Reference proteome</keyword>
<evidence type="ECO:0000256" key="4">
    <source>
        <dbReference type="ARBA" id="ARBA00022840"/>
    </source>
</evidence>
<dbReference type="Gene3D" id="3.40.50.12780">
    <property type="entry name" value="N-terminal domain of ligase-like"/>
    <property type="match status" value="1"/>
</dbReference>
<organism evidence="7 8">
    <name type="scientific">Natronosalvus hydrolyticus</name>
    <dbReference type="NCBI Taxonomy" id="2979988"/>
    <lineage>
        <taxon>Archaea</taxon>
        <taxon>Methanobacteriati</taxon>
        <taxon>Methanobacteriota</taxon>
        <taxon>Stenosarchaea group</taxon>
        <taxon>Halobacteria</taxon>
        <taxon>Halobacteriales</taxon>
        <taxon>Natrialbaceae</taxon>
        <taxon>Natronosalvus</taxon>
    </lineage>
</organism>
<keyword evidence="3" id="KW-0547">Nucleotide-binding</keyword>
<feature type="domain" description="AMP-dependent synthetase/ligase" evidence="5">
    <location>
        <begin position="31"/>
        <end position="407"/>
    </location>
</feature>
<dbReference type="SUPFAM" id="SSF56801">
    <property type="entry name" value="Acetyl-CoA synthetase-like"/>
    <property type="match status" value="1"/>
</dbReference>
<comment type="similarity">
    <text evidence="1">Belongs to the ATP-dependent AMP-binding enzyme family.</text>
</comment>
<dbReference type="InterPro" id="IPR020845">
    <property type="entry name" value="AMP-binding_CS"/>
</dbReference>
<dbReference type="GO" id="GO:0044539">
    <property type="term" value="P:long-chain fatty acid import into cell"/>
    <property type="evidence" value="ECO:0007669"/>
    <property type="project" value="TreeGrafter"/>
</dbReference>
<evidence type="ECO:0000313" key="8">
    <source>
        <dbReference type="Proteomes" id="UP001321047"/>
    </source>
</evidence>
<evidence type="ECO:0000256" key="1">
    <source>
        <dbReference type="ARBA" id="ARBA00006432"/>
    </source>
</evidence>
<proteinExistence type="inferred from homology"/>
<dbReference type="GO" id="GO:0005524">
    <property type="term" value="F:ATP binding"/>
    <property type="evidence" value="ECO:0007669"/>
    <property type="project" value="UniProtKB-KW"/>
</dbReference>